<organism evidence="1 2">
    <name type="scientific">Endozoicomonas gorgoniicola</name>
    <dbReference type="NCBI Taxonomy" id="1234144"/>
    <lineage>
        <taxon>Bacteria</taxon>
        <taxon>Pseudomonadati</taxon>
        <taxon>Pseudomonadota</taxon>
        <taxon>Gammaproteobacteria</taxon>
        <taxon>Oceanospirillales</taxon>
        <taxon>Endozoicomonadaceae</taxon>
        <taxon>Endozoicomonas</taxon>
    </lineage>
</organism>
<name>A0ABT3MZJ5_9GAMM</name>
<sequence length="46" mass="5221">MKTQAVKQRKAFVKLDEQVSLASSYKRVVKTAVQGRELGFGCHLRQ</sequence>
<dbReference type="EMBL" id="JAPFCC010000001">
    <property type="protein sequence ID" value="MCW7554792.1"/>
    <property type="molecule type" value="Genomic_DNA"/>
</dbReference>
<proteinExistence type="predicted"/>
<evidence type="ECO:0000313" key="1">
    <source>
        <dbReference type="EMBL" id="MCW7554792.1"/>
    </source>
</evidence>
<accession>A0ABT3MZJ5</accession>
<evidence type="ECO:0000313" key="2">
    <source>
        <dbReference type="Proteomes" id="UP001209854"/>
    </source>
</evidence>
<keyword evidence="2" id="KW-1185">Reference proteome</keyword>
<gene>
    <name evidence="1" type="ORF">NX722_19645</name>
</gene>
<dbReference type="RefSeq" id="WP_262564558.1">
    <property type="nucleotide sequence ID" value="NZ_JAPFCC010000001.1"/>
</dbReference>
<protein>
    <submittedName>
        <fullName evidence="1">Uncharacterized protein</fullName>
    </submittedName>
</protein>
<reference evidence="1 2" key="1">
    <citation type="submission" date="2022-10" db="EMBL/GenBank/DDBJ databases">
        <title>High-quality genome sequences of two octocoral-associated bacteria, Endozoicomonas euniceicola EF212 and Endozoicomonas gorgoniicola PS125.</title>
        <authorList>
            <person name="Chiou Y.-J."/>
            <person name="Chen Y.-H."/>
        </authorList>
    </citation>
    <scope>NUCLEOTIDE SEQUENCE [LARGE SCALE GENOMIC DNA]</scope>
    <source>
        <strain evidence="1 2">PS125</strain>
    </source>
</reference>
<comment type="caution">
    <text evidence="1">The sequence shown here is derived from an EMBL/GenBank/DDBJ whole genome shotgun (WGS) entry which is preliminary data.</text>
</comment>
<dbReference type="Proteomes" id="UP001209854">
    <property type="component" value="Unassembled WGS sequence"/>
</dbReference>